<dbReference type="PANTHER" id="PTHR44591">
    <property type="entry name" value="STRESS RESPONSE REGULATOR PROTEIN 1"/>
    <property type="match status" value="1"/>
</dbReference>
<organism evidence="5 6">
    <name type="scientific">Candidatus Nomurabacteria bacterium RIFCSPLOWO2_01_FULL_40_18</name>
    <dbReference type="NCBI Taxonomy" id="1801773"/>
    <lineage>
        <taxon>Bacteria</taxon>
        <taxon>Candidatus Nomuraibacteriota</taxon>
    </lineage>
</organism>
<evidence type="ECO:0000259" key="4">
    <source>
        <dbReference type="PROSITE" id="PS50110"/>
    </source>
</evidence>
<evidence type="ECO:0000313" key="6">
    <source>
        <dbReference type="Proteomes" id="UP000176629"/>
    </source>
</evidence>
<proteinExistence type="predicted"/>
<dbReference type="SUPFAM" id="SSF52172">
    <property type="entry name" value="CheY-like"/>
    <property type="match status" value="1"/>
</dbReference>
<evidence type="ECO:0000256" key="3">
    <source>
        <dbReference type="PROSITE-ProRule" id="PRU00169"/>
    </source>
</evidence>
<dbReference type="GO" id="GO:0000160">
    <property type="term" value="P:phosphorelay signal transduction system"/>
    <property type="evidence" value="ECO:0007669"/>
    <property type="project" value="UniProtKB-KW"/>
</dbReference>
<dbReference type="Gene3D" id="3.40.50.2300">
    <property type="match status" value="1"/>
</dbReference>
<keyword evidence="2" id="KW-0902">Two-component regulatory system</keyword>
<dbReference type="AlphaFoldDB" id="A0A1F6XLC3"/>
<name>A0A1F6XLC3_9BACT</name>
<dbReference type="InterPro" id="IPR011006">
    <property type="entry name" value="CheY-like_superfamily"/>
</dbReference>
<dbReference type="Proteomes" id="UP000176629">
    <property type="component" value="Unassembled WGS sequence"/>
</dbReference>
<evidence type="ECO:0000313" key="5">
    <source>
        <dbReference type="EMBL" id="OGI94969.1"/>
    </source>
</evidence>
<dbReference type="Pfam" id="PF00072">
    <property type="entry name" value="Response_reg"/>
    <property type="match status" value="1"/>
</dbReference>
<keyword evidence="1 3" id="KW-0597">Phosphoprotein</keyword>
<gene>
    <name evidence="5" type="ORF">A3A03_02235</name>
</gene>
<evidence type="ECO:0000256" key="1">
    <source>
        <dbReference type="ARBA" id="ARBA00022553"/>
    </source>
</evidence>
<dbReference type="PROSITE" id="PS50110">
    <property type="entry name" value="RESPONSE_REGULATORY"/>
    <property type="match status" value="1"/>
</dbReference>
<feature type="modified residue" description="4-aspartylphosphate" evidence="3">
    <location>
        <position position="57"/>
    </location>
</feature>
<dbReference type="STRING" id="1801773.A3A03_02235"/>
<comment type="caution">
    <text evidence="5">The sequence shown here is derived from an EMBL/GenBank/DDBJ whole genome shotgun (WGS) entry which is preliminary data.</text>
</comment>
<dbReference type="CDD" id="cd17574">
    <property type="entry name" value="REC_OmpR"/>
    <property type="match status" value="1"/>
</dbReference>
<protein>
    <recommendedName>
        <fullName evidence="4">Response regulatory domain-containing protein</fullName>
    </recommendedName>
</protein>
<accession>A0A1F6XLC3</accession>
<dbReference type="PANTHER" id="PTHR44591:SF14">
    <property type="entry name" value="PROTEIN PILG"/>
    <property type="match status" value="1"/>
</dbReference>
<dbReference type="SMART" id="SM00448">
    <property type="entry name" value="REC"/>
    <property type="match status" value="1"/>
</dbReference>
<feature type="domain" description="Response regulatory" evidence="4">
    <location>
        <begin position="8"/>
        <end position="128"/>
    </location>
</feature>
<dbReference type="InterPro" id="IPR050595">
    <property type="entry name" value="Bact_response_regulator"/>
</dbReference>
<dbReference type="EMBL" id="MFUX01000003">
    <property type="protein sequence ID" value="OGI94969.1"/>
    <property type="molecule type" value="Genomic_DNA"/>
</dbReference>
<reference evidence="5 6" key="1">
    <citation type="journal article" date="2016" name="Nat. Commun.">
        <title>Thousands of microbial genomes shed light on interconnected biogeochemical processes in an aquifer system.</title>
        <authorList>
            <person name="Anantharaman K."/>
            <person name="Brown C.T."/>
            <person name="Hug L.A."/>
            <person name="Sharon I."/>
            <person name="Castelle C.J."/>
            <person name="Probst A.J."/>
            <person name="Thomas B.C."/>
            <person name="Singh A."/>
            <person name="Wilkins M.J."/>
            <person name="Karaoz U."/>
            <person name="Brodie E.L."/>
            <person name="Williams K.H."/>
            <person name="Hubbard S.S."/>
            <person name="Banfield J.F."/>
        </authorList>
    </citation>
    <scope>NUCLEOTIDE SEQUENCE [LARGE SCALE GENOMIC DNA]</scope>
</reference>
<evidence type="ECO:0000256" key="2">
    <source>
        <dbReference type="ARBA" id="ARBA00023012"/>
    </source>
</evidence>
<dbReference type="InterPro" id="IPR001789">
    <property type="entry name" value="Sig_transdc_resp-reg_receiver"/>
</dbReference>
<sequence>MIEQNKTSILVVEDEVLISTALTDELKDTGFKVLTAENGEQGLKIALNDKPHLILLDILMPVMNGITMMEKLRESGEWGKKVPIILLTNLSPNEDKIITAISKDAPVYYFIKSDWKLSDIAEKIKEVLAHK</sequence>